<accession>A0A7W9PJ99</accession>
<protein>
    <submittedName>
        <fullName evidence="1">Uncharacterized protein</fullName>
    </submittedName>
</protein>
<evidence type="ECO:0000313" key="1">
    <source>
        <dbReference type="EMBL" id="MBB5916960.1"/>
    </source>
</evidence>
<gene>
    <name evidence="1" type="ORF">BJY24_005872</name>
</gene>
<dbReference type="EMBL" id="JACHIT010000002">
    <property type="protein sequence ID" value="MBB5916960.1"/>
    <property type="molecule type" value="Genomic_DNA"/>
</dbReference>
<dbReference type="Proteomes" id="UP000540412">
    <property type="component" value="Unassembled WGS sequence"/>
</dbReference>
<dbReference type="AlphaFoldDB" id="A0A7W9PJ99"/>
<evidence type="ECO:0000313" key="2">
    <source>
        <dbReference type="Proteomes" id="UP000540412"/>
    </source>
</evidence>
<comment type="caution">
    <text evidence="1">The sequence shown here is derived from an EMBL/GenBank/DDBJ whole genome shotgun (WGS) entry which is preliminary data.</text>
</comment>
<reference evidence="1 2" key="1">
    <citation type="submission" date="2020-08" db="EMBL/GenBank/DDBJ databases">
        <title>Sequencing the genomes of 1000 actinobacteria strains.</title>
        <authorList>
            <person name="Klenk H.-P."/>
        </authorList>
    </citation>
    <scope>NUCLEOTIDE SEQUENCE [LARGE SCALE GENOMIC DNA]</scope>
    <source>
        <strain evidence="1 2">DSM 43582</strain>
    </source>
</reference>
<keyword evidence="2" id="KW-1185">Reference proteome</keyword>
<proteinExistence type="predicted"/>
<sequence>MIYPAVQQYSGRCVVNGNKDDGVVERAGESW</sequence>
<organism evidence="1 2">
    <name type="scientific">Nocardia transvalensis</name>
    <dbReference type="NCBI Taxonomy" id="37333"/>
    <lineage>
        <taxon>Bacteria</taxon>
        <taxon>Bacillati</taxon>
        <taxon>Actinomycetota</taxon>
        <taxon>Actinomycetes</taxon>
        <taxon>Mycobacteriales</taxon>
        <taxon>Nocardiaceae</taxon>
        <taxon>Nocardia</taxon>
    </lineage>
</organism>
<name>A0A7W9PJ99_9NOCA</name>